<evidence type="ECO:0000313" key="1">
    <source>
        <dbReference type="EMBL" id="SFB80267.1"/>
    </source>
</evidence>
<dbReference type="OrthoDB" id="1041499at2"/>
<reference evidence="1 2" key="1">
    <citation type="submission" date="2016-10" db="EMBL/GenBank/DDBJ databases">
        <authorList>
            <person name="de Groot N.N."/>
        </authorList>
    </citation>
    <scope>NUCLEOTIDE SEQUENCE [LARGE SCALE GENOMIC DNA]</scope>
    <source>
        <strain evidence="1 2">DSM 6793</strain>
    </source>
</reference>
<keyword evidence="2" id="KW-1185">Reference proteome</keyword>
<protein>
    <submittedName>
        <fullName evidence="1">Uncharacterized protein</fullName>
    </submittedName>
</protein>
<dbReference type="AlphaFoldDB" id="A0A1I1DZN0"/>
<dbReference type="Proteomes" id="UP000199514">
    <property type="component" value="Unassembled WGS sequence"/>
</dbReference>
<organism evidence="1 2">
    <name type="scientific">Flexibacter flexilis DSM 6793</name>
    <dbReference type="NCBI Taxonomy" id="927664"/>
    <lineage>
        <taxon>Bacteria</taxon>
        <taxon>Pseudomonadati</taxon>
        <taxon>Bacteroidota</taxon>
        <taxon>Cytophagia</taxon>
        <taxon>Cytophagales</taxon>
        <taxon>Flexibacteraceae</taxon>
        <taxon>Flexibacter</taxon>
    </lineage>
</organism>
<proteinExistence type="predicted"/>
<sequence>MHSFSGPSFTKSQGGLGRTGVSDEGYMGLLCGAVAVSGFELGTVYKVDSLAYAEDTLGLTASYDANNHLLLHHHIERFFEYAPNGTLFIMGVSRSVTFENMCDLANDYLKKLLRSDVHGRKLKCVGILRNAIVGYGHAYDNGVDADVQAAALKADLLCKDLFDDKIYVDNIVFETRLEPGEPIADAASWRDIGTEYCSALVAQDPVIAALDSAYAGYAEVGSFLGMVAVRKVSECVGSVAIENKPSAWLGVESYPLTRISREWWLTASLTNGTAYSALSNAQKTALDSKGYIYAGVYEGYDGVYFSDSHTAASVTSDYAYIEDNRVWNKAARIARAALLPNMKGNVEVDATTGNLLSTWVTYLKNKGEKALSVMALANELSGNPVLTIPVEQDVLAQNGITMSIQYVRNGILRTLTGTIGAVKKIS</sequence>
<dbReference type="InterPro" id="IPR019694">
    <property type="entry name" value="Phage_HP1_Orf23"/>
</dbReference>
<dbReference type="RefSeq" id="WP_091506861.1">
    <property type="nucleotide sequence ID" value="NZ_FOLE01000001.1"/>
</dbReference>
<dbReference type="EMBL" id="FOLE01000001">
    <property type="protein sequence ID" value="SFB80267.1"/>
    <property type="molecule type" value="Genomic_DNA"/>
</dbReference>
<gene>
    <name evidence="1" type="ORF">SAMN05421780_101546</name>
</gene>
<dbReference type="STRING" id="927664.SAMN05421780_101546"/>
<evidence type="ECO:0000313" key="2">
    <source>
        <dbReference type="Proteomes" id="UP000199514"/>
    </source>
</evidence>
<dbReference type="Pfam" id="PF10758">
    <property type="entry name" value="DUF2586"/>
    <property type="match status" value="1"/>
</dbReference>
<name>A0A1I1DZN0_9BACT</name>
<accession>A0A1I1DZN0</accession>